<sequence>MREVIDLFSETDSRDELGIGAVRDAFSDLLFPGLSTIQTRARYFFFVPWVYLELERQRVPAGQIAQKARQRQLELIYALEAGGESEGVIGIDARERLKRLPESVYWNGLGVFDLRRYQGGLGDYRRSIGRFYRQVDAFAGYEAEQIDMERPTNWHPALPPRPDGLFEETTLALTGEEAHFLRERIVTADPGSLLAHYLLAGQPVEGTIALPWDGVDFDGLPDELARRVRYGRWFSELFWGAALLYNLLLAEEATRRGLQSGGDERVDHYRDRLDDWVGLVAARRSEFEAVQRDDFWRVVSHTGARVTDKTRRFLDQWFDLALAPGGSVATNRSAHQLIGDREQGLKRGLARLGNPRQLEIWGGVSGAGQLNYRWGTGQVIVNDIIDGLTDA</sequence>
<accession>A0A381VNA9</accession>
<evidence type="ECO:0000313" key="1">
    <source>
        <dbReference type="EMBL" id="SVA41704.1"/>
    </source>
</evidence>
<protein>
    <submittedName>
        <fullName evidence="1">Uncharacterized protein</fullName>
    </submittedName>
</protein>
<name>A0A381VNA9_9ZZZZ</name>
<dbReference type="Pfam" id="PF19888">
    <property type="entry name" value="DUF6361"/>
    <property type="match status" value="1"/>
</dbReference>
<dbReference type="EMBL" id="UINC01009293">
    <property type="protein sequence ID" value="SVA41704.1"/>
    <property type="molecule type" value="Genomic_DNA"/>
</dbReference>
<reference evidence="1" key="1">
    <citation type="submission" date="2018-05" db="EMBL/GenBank/DDBJ databases">
        <authorList>
            <person name="Lanie J.A."/>
            <person name="Ng W.-L."/>
            <person name="Kazmierczak K.M."/>
            <person name="Andrzejewski T.M."/>
            <person name="Davidsen T.M."/>
            <person name="Wayne K.J."/>
            <person name="Tettelin H."/>
            <person name="Glass J.I."/>
            <person name="Rusch D."/>
            <person name="Podicherti R."/>
            <person name="Tsui H.-C.T."/>
            <person name="Winkler M.E."/>
        </authorList>
    </citation>
    <scope>NUCLEOTIDE SEQUENCE</scope>
</reference>
<dbReference type="AlphaFoldDB" id="A0A381VNA9"/>
<organism evidence="1">
    <name type="scientific">marine metagenome</name>
    <dbReference type="NCBI Taxonomy" id="408172"/>
    <lineage>
        <taxon>unclassified sequences</taxon>
        <taxon>metagenomes</taxon>
        <taxon>ecological metagenomes</taxon>
    </lineage>
</organism>
<proteinExistence type="predicted"/>
<gene>
    <name evidence="1" type="ORF">METZ01_LOCUS94558</name>
</gene>
<dbReference type="InterPro" id="IPR045941">
    <property type="entry name" value="DUF6361"/>
</dbReference>